<dbReference type="PANTHER" id="PTHR47027">
    <property type="entry name" value="REVERSE TRANSCRIPTASE DOMAIN-CONTAINING PROTEIN"/>
    <property type="match status" value="1"/>
</dbReference>
<name>A0A183J1K6_9BILA</name>
<evidence type="ECO:0000313" key="2">
    <source>
        <dbReference type="Proteomes" id="UP000270296"/>
    </source>
</evidence>
<dbReference type="OrthoDB" id="425681at2759"/>
<dbReference type="WBParaSite" id="SBAD_0001010401-mRNA-1">
    <property type="protein sequence ID" value="SBAD_0001010401-mRNA-1"/>
    <property type="gene ID" value="SBAD_0001010401"/>
</dbReference>
<reference evidence="1 2" key="2">
    <citation type="submission" date="2018-11" db="EMBL/GenBank/DDBJ databases">
        <authorList>
            <consortium name="Pathogen Informatics"/>
        </authorList>
    </citation>
    <scope>NUCLEOTIDE SEQUENCE [LARGE SCALE GENOMIC DNA]</scope>
</reference>
<organism evidence="3">
    <name type="scientific">Soboliphyme baturini</name>
    <dbReference type="NCBI Taxonomy" id="241478"/>
    <lineage>
        <taxon>Eukaryota</taxon>
        <taxon>Metazoa</taxon>
        <taxon>Ecdysozoa</taxon>
        <taxon>Nematoda</taxon>
        <taxon>Enoplea</taxon>
        <taxon>Dorylaimia</taxon>
        <taxon>Dioctophymatida</taxon>
        <taxon>Dioctophymatoidea</taxon>
        <taxon>Soboliphymatidae</taxon>
        <taxon>Soboliphyme</taxon>
    </lineage>
</organism>
<dbReference type="EMBL" id="UZAM01013119">
    <property type="protein sequence ID" value="VDP25617.1"/>
    <property type="molecule type" value="Genomic_DNA"/>
</dbReference>
<gene>
    <name evidence="1" type="ORF">SBAD_LOCUS9754</name>
</gene>
<dbReference type="Proteomes" id="UP000270296">
    <property type="component" value="Unassembled WGS sequence"/>
</dbReference>
<accession>A0A183J1K6</accession>
<dbReference type="AlphaFoldDB" id="A0A183J1K6"/>
<protein>
    <submittedName>
        <fullName evidence="3">Reverse transcriptase domain-containing protein</fullName>
    </submittedName>
</protein>
<keyword evidence="2" id="KW-1185">Reference proteome</keyword>
<proteinExistence type="predicted"/>
<evidence type="ECO:0000313" key="3">
    <source>
        <dbReference type="WBParaSite" id="SBAD_0001010401-mRNA-1"/>
    </source>
</evidence>
<sequence length="70" mass="7869">MRMNASKTKSLVLSRSPARCPLQMNGEAVEQVEKFKYLGVVLTSDGKLEEEIDRRTVMAKALCVNQPQPF</sequence>
<reference evidence="3" key="1">
    <citation type="submission" date="2016-06" db="UniProtKB">
        <authorList>
            <consortium name="WormBaseParasite"/>
        </authorList>
    </citation>
    <scope>IDENTIFICATION</scope>
</reference>
<evidence type="ECO:0000313" key="1">
    <source>
        <dbReference type="EMBL" id="VDP25617.1"/>
    </source>
</evidence>
<dbReference type="PANTHER" id="PTHR47027:SF30">
    <property type="entry name" value="THAP-TYPE DOMAIN-CONTAINING PROTEIN"/>
    <property type="match status" value="1"/>
</dbReference>